<comment type="function">
    <text evidence="1 6">Required for the transposition of the insertion element.</text>
</comment>
<evidence type="ECO:0000313" key="7">
    <source>
        <dbReference type="EMBL" id="MCV7069752.1"/>
    </source>
</evidence>
<protein>
    <recommendedName>
        <fullName evidence="6">Mutator family transposase</fullName>
    </recommendedName>
</protein>
<reference evidence="7" key="1">
    <citation type="submission" date="2020-07" db="EMBL/GenBank/DDBJ databases">
        <authorList>
            <person name="Pettersson B.M.F."/>
            <person name="Behra P.R.K."/>
            <person name="Ramesh M."/>
            <person name="Das S."/>
            <person name="Dasgupta S."/>
            <person name="Kirsebom L.A."/>
        </authorList>
    </citation>
    <scope>NUCLEOTIDE SEQUENCE</scope>
    <source>
        <strain evidence="7">DSM 45406</strain>
    </source>
</reference>
<comment type="similarity">
    <text evidence="2 6">Belongs to the transposase mutator family.</text>
</comment>
<evidence type="ECO:0000256" key="5">
    <source>
        <dbReference type="ARBA" id="ARBA00023172"/>
    </source>
</evidence>
<dbReference type="GO" id="GO:0006313">
    <property type="term" value="P:DNA transposition"/>
    <property type="evidence" value="ECO:0007669"/>
    <property type="project" value="UniProtKB-UniRule"/>
</dbReference>
<keyword evidence="5 6" id="KW-0233">DNA recombination</keyword>
<feature type="non-terminal residue" evidence="7">
    <location>
        <position position="74"/>
    </location>
</feature>
<dbReference type="AlphaFoldDB" id="A0A9X2XTT2"/>
<keyword evidence="3 6" id="KW-0815">Transposition</keyword>
<dbReference type="GO" id="GO:0003677">
    <property type="term" value="F:DNA binding"/>
    <property type="evidence" value="ECO:0007669"/>
    <property type="project" value="UniProtKB-UniRule"/>
</dbReference>
<accession>A0A9X2XTT2</accession>
<organism evidence="7 8">
    <name type="scientific">Mycolicibacterium rufum</name>
    <dbReference type="NCBI Taxonomy" id="318424"/>
    <lineage>
        <taxon>Bacteria</taxon>
        <taxon>Bacillati</taxon>
        <taxon>Actinomycetota</taxon>
        <taxon>Actinomycetes</taxon>
        <taxon>Mycobacteriales</taxon>
        <taxon>Mycobacteriaceae</taxon>
        <taxon>Mycolicibacterium</taxon>
    </lineage>
</organism>
<dbReference type="InterPro" id="IPR001207">
    <property type="entry name" value="Transposase_mutator"/>
</dbReference>
<dbReference type="Pfam" id="PF00872">
    <property type="entry name" value="Transposase_mut"/>
    <property type="match status" value="1"/>
</dbReference>
<dbReference type="PANTHER" id="PTHR33217:SF8">
    <property type="entry name" value="MUTATOR FAMILY TRANSPOSASE"/>
    <property type="match status" value="1"/>
</dbReference>
<proteinExistence type="inferred from homology"/>
<evidence type="ECO:0000256" key="2">
    <source>
        <dbReference type="ARBA" id="ARBA00010961"/>
    </source>
</evidence>
<evidence type="ECO:0000256" key="4">
    <source>
        <dbReference type="ARBA" id="ARBA00023125"/>
    </source>
</evidence>
<keyword evidence="6" id="KW-0814">Transposable element</keyword>
<evidence type="ECO:0000256" key="3">
    <source>
        <dbReference type="ARBA" id="ARBA00022578"/>
    </source>
</evidence>
<dbReference type="Proteomes" id="UP001140272">
    <property type="component" value="Unassembled WGS sequence"/>
</dbReference>
<keyword evidence="4 6" id="KW-0238">DNA-binding</keyword>
<name>A0A9X2XTT2_9MYCO</name>
<dbReference type="EMBL" id="JACKRN010000143">
    <property type="protein sequence ID" value="MCV7069752.1"/>
    <property type="molecule type" value="Genomic_DNA"/>
</dbReference>
<dbReference type="GO" id="GO:0004803">
    <property type="term" value="F:transposase activity"/>
    <property type="evidence" value="ECO:0007669"/>
    <property type="project" value="UniProtKB-UniRule"/>
</dbReference>
<feature type="non-terminal residue" evidence="7">
    <location>
        <position position="1"/>
    </location>
</feature>
<gene>
    <name evidence="7" type="ORF">H7H73_03800</name>
</gene>
<evidence type="ECO:0000256" key="1">
    <source>
        <dbReference type="ARBA" id="ARBA00002190"/>
    </source>
</evidence>
<evidence type="ECO:0000256" key="6">
    <source>
        <dbReference type="RuleBase" id="RU365089"/>
    </source>
</evidence>
<sequence>RNAWERFIPFLAFPPELRRIIYTTNAIESLNYQLRKIIKNRGHFPNDAAAVKLLWLAICNIEDKRARERQRYID</sequence>
<dbReference type="PANTHER" id="PTHR33217">
    <property type="entry name" value="TRANSPOSASE FOR INSERTION SEQUENCE ELEMENT IS1081"/>
    <property type="match status" value="1"/>
</dbReference>
<reference evidence="7" key="2">
    <citation type="journal article" date="2022" name="BMC Genomics">
        <title>Comparative genome analysis of mycobacteria focusing on tRNA and non-coding RNA.</title>
        <authorList>
            <person name="Behra P.R.K."/>
            <person name="Pettersson B.M.F."/>
            <person name="Ramesh M."/>
            <person name="Das S."/>
            <person name="Dasgupta S."/>
            <person name="Kirsebom L.A."/>
        </authorList>
    </citation>
    <scope>NUCLEOTIDE SEQUENCE</scope>
    <source>
        <strain evidence="7">DSM 45406</strain>
    </source>
</reference>
<comment type="caution">
    <text evidence="7">The sequence shown here is derived from an EMBL/GenBank/DDBJ whole genome shotgun (WGS) entry which is preliminary data.</text>
</comment>
<evidence type="ECO:0000313" key="8">
    <source>
        <dbReference type="Proteomes" id="UP001140272"/>
    </source>
</evidence>